<reference evidence="2 3" key="1">
    <citation type="journal article" date="2024" name="Genome Biol. Evol.">
        <title>Chromosome-level genome assembly of the viviparous eelpout Zoarces viviparus.</title>
        <authorList>
            <person name="Fuhrmann N."/>
            <person name="Brasseur M.V."/>
            <person name="Bakowski C.E."/>
            <person name="Podsiadlowski L."/>
            <person name="Prost S."/>
            <person name="Krehenwinkel H."/>
            <person name="Mayer C."/>
        </authorList>
    </citation>
    <scope>NUCLEOTIDE SEQUENCE [LARGE SCALE GENOMIC DNA]</scope>
    <source>
        <strain evidence="2">NO-MEL_2022_Ind0_liver</strain>
    </source>
</reference>
<comment type="caution">
    <text evidence="2">The sequence shown here is derived from an EMBL/GenBank/DDBJ whole genome shotgun (WGS) entry which is preliminary data.</text>
</comment>
<feature type="region of interest" description="Disordered" evidence="1">
    <location>
        <begin position="1"/>
        <end position="44"/>
    </location>
</feature>
<evidence type="ECO:0000313" key="3">
    <source>
        <dbReference type="Proteomes" id="UP001488805"/>
    </source>
</evidence>
<protein>
    <submittedName>
        <fullName evidence="2">Uncharacterized protein</fullName>
    </submittedName>
</protein>
<evidence type="ECO:0000313" key="2">
    <source>
        <dbReference type="EMBL" id="KAK9519313.1"/>
    </source>
</evidence>
<evidence type="ECO:0000256" key="1">
    <source>
        <dbReference type="SAM" id="MobiDB-lite"/>
    </source>
</evidence>
<dbReference type="EMBL" id="JBCEZU010000434">
    <property type="protein sequence ID" value="KAK9519313.1"/>
    <property type="molecule type" value="Genomic_DNA"/>
</dbReference>
<name>A0AAW1E9W4_ZOAVI</name>
<keyword evidence="3" id="KW-1185">Reference proteome</keyword>
<dbReference type="Proteomes" id="UP001488805">
    <property type="component" value="Unassembled WGS sequence"/>
</dbReference>
<proteinExistence type="predicted"/>
<organism evidence="2 3">
    <name type="scientific">Zoarces viviparus</name>
    <name type="common">Viviparous eelpout</name>
    <name type="synonym">Blennius viviparus</name>
    <dbReference type="NCBI Taxonomy" id="48416"/>
    <lineage>
        <taxon>Eukaryota</taxon>
        <taxon>Metazoa</taxon>
        <taxon>Chordata</taxon>
        <taxon>Craniata</taxon>
        <taxon>Vertebrata</taxon>
        <taxon>Euteleostomi</taxon>
        <taxon>Actinopterygii</taxon>
        <taxon>Neopterygii</taxon>
        <taxon>Teleostei</taxon>
        <taxon>Neoteleostei</taxon>
        <taxon>Acanthomorphata</taxon>
        <taxon>Eupercaria</taxon>
        <taxon>Perciformes</taxon>
        <taxon>Cottioidei</taxon>
        <taxon>Zoarcales</taxon>
        <taxon>Zoarcidae</taxon>
        <taxon>Zoarcinae</taxon>
        <taxon>Zoarces</taxon>
    </lineage>
</organism>
<gene>
    <name evidence="2" type="ORF">VZT92_022052</name>
</gene>
<feature type="compositionally biased region" description="Polar residues" evidence="1">
    <location>
        <begin position="13"/>
        <end position="27"/>
    </location>
</feature>
<accession>A0AAW1E9W4</accession>
<dbReference type="AlphaFoldDB" id="A0AAW1E9W4"/>
<sequence length="102" mass="10883">MEIVTRSVKPEAFSNTRGPVKGTTNGQLPPVSPDAHPGAGPVTQSARIATRPVHFLFGLAKFFTSCALSQICSLYLPQRVLLTPLSQSTLSCTEFSLNLHGS</sequence>